<dbReference type="PANTHER" id="PTHR43244:SF1">
    <property type="entry name" value="5,10-METHYLENETETRAHYDROMETHANOPTERIN REDUCTASE"/>
    <property type="match status" value="1"/>
</dbReference>
<reference evidence="3 4" key="1">
    <citation type="submission" date="2024-06" db="EMBL/GenBank/DDBJ databases">
        <title>The Natural Products Discovery Center: Release of the First 8490 Sequenced Strains for Exploring Actinobacteria Biosynthetic Diversity.</title>
        <authorList>
            <person name="Kalkreuter E."/>
            <person name="Kautsar S.A."/>
            <person name="Yang D."/>
            <person name="Bader C.D."/>
            <person name="Teijaro C.N."/>
            <person name="Fluegel L."/>
            <person name="Davis C.M."/>
            <person name="Simpson J.R."/>
            <person name="Lauterbach L."/>
            <person name="Steele A.D."/>
            <person name="Gui C."/>
            <person name="Meng S."/>
            <person name="Li G."/>
            <person name="Viehrig K."/>
            <person name="Ye F."/>
            <person name="Su P."/>
            <person name="Kiefer A.F."/>
            <person name="Nichols A."/>
            <person name="Cepeda A.J."/>
            <person name="Yan W."/>
            <person name="Fan B."/>
            <person name="Jiang Y."/>
            <person name="Adhikari A."/>
            <person name="Zheng C.-J."/>
            <person name="Schuster L."/>
            <person name="Cowan T.M."/>
            <person name="Smanski M.J."/>
            <person name="Chevrette M.G."/>
            <person name="De Carvalho L.P.S."/>
            <person name="Shen B."/>
        </authorList>
    </citation>
    <scope>NUCLEOTIDE SEQUENCE [LARGE SCALE GENOMIC DNA]</scope>
    <source>
        <strain evidence="3 4">NPDC048946</strain>
    </source>
</reference>
<accession>A0ABV3DTU0</accession>
<proteinExistence type="predicted"/>
<dbReference type="InterPro" id="IPR011251">
    <property type="entry name" value="Luciferase-like_dom"/>
</dbReference>
<organism evidence="3 4">
    <name type="scientific">Streptodolium elevatio</name>
    <dbReference type="NCBI Taxonomy" id="3157996"/>
    <lineage>
        <taxon>Bacteria</taxon>
        <taxon>Bacillati</taxon>
        <taxon>Actinomycetota</taxon>
        <taxon>Actinomycetes</taxon>
        <taxon>Kitasatosporales</taxon>
        <taxon>Streptomycetaceae</taxon>
        <taxon>Streptodolium</taxon>
    </lineage>
</organism>
<dbReference type="Pfam" id="PF00296">
    <property type="entry name" value="Bac_luciferase"/>
    <property type="match status" value="1"/>
</dbReference>
<dbReference type="SUPFAM" id="SSF51679">
    <property type="entry name" value="Bacterial luciferase-like"/>
    <property type="match status" value="1"/>
</dbReference>
<comment type="caution">
    <text evidence="3">The sequence shown here is derived from an EMBL/GenBank/DDBJ whole genome shotgun (WGS) entry which is preliminary data.</text>
</comment>
<dbReference type="InterPro" id="IPR050564">
    <property type="entry name" value="F420-G6PD/mer"/>
</dbReference>
<evidence type="ECO:0000259" key="2">
    <source>
        <dbReference type="Pfam" id="PF00296"/>
    </source>
</evidence>
<dbReference type="Proteomes" id="UP001551482">
    <property type="component" value="Unassembled WGS sequence"/>
</dbReference>
<dbReference type="PANTHER" id="PTHR43244">
    <property type="match status" value="1"/>
</dbReference>
<sequence length="293" mass="31382">MGFVAPASAVEVAELEAAGAASFWVGGHVASVNPSPEPLVWLARLIEQTATAVVGTATLALPLYPPGLLAKQLADLDRASGGRITVGAGVGGEYPADFDACEVPLAQRGARADEMIPLLRRFWTARPVTHDGPHHNFRDVRIHPAPARPRGPPIVVTGRRAPAIRRAARLGDGWMPYLYSPERYARAARDIHDEAERAERDLAGFAWYAYVFTSVADSTAEARRHMLEFLAGTFRQDADAVLDRVAAAGTPDEVAVQLRAFAEAGAGHLILCPCGPDPHATALRLLKDVVPQL</sequence>
<name>A0ABV3DTU0_9ACTN</name>
<dbReference type="EMBL" id="JBEZFP010000158">
    <property type="protein sequence ID" value="MEU8139173.1"/>
    <property type="molecule type" value="Genomic_DNA"/>
</dbReference>
<evidence type="ECO:0000313" key="3">
    <source>
        <dbReference type="EMBL" id="MEU8139173.1"/>
    </source>
</evidence>
<evidence type="ECO:0000313" key="4">
    <source>
        <dbReference type="Proteomes" id="UP001551482"/>
    </source>
</evidence>
<dbReference type="InterPro" id="IPR036661">
    <property type="entry name" value="Luciferase-like_sf"/>
</dbReference>
<keyword evidence="1" id="KW-0560">Oxidoreductase</keyword>
<protein>
    <submittedName>
        <fullName evidence="3">LLM class flavin-dependent oxidoreductase</fullName>
    </submittedName>
</protein>
<keyword evidence="4" id="KW-1185">Reference proteome</keyword>
<evidence type="ECO:0000256" key="1">
    <source>
        <dbReference type="ARBA" id="ARBA00023002"/>
    </source>
</evidence>
<dbReference type="RefSeq" id="WP_358363088.1">
    <property type="nucleotide sequence ID" value="NZ_JBEZFP010000158.1"/>
</dbReference>
<dbReference type="Gene3D" id="3.20.20.30">
    <property type="entry name" value="Luciferase-like domain"/>
    <property type="match status" value="1"/>
</dbReference>
<feature type="domain" description="Luciferase-like" evidence="2">
    <location>
        <begin position="11"/>
        <end position="266"/>
    </location>
</feature>
<gene>
    <name evidence="3" type="ORF">AB0C36_37460</name>
</gene>